<accession>A0AAD7X5Q3</accession>
<keyword evidence="2" id="KW-1185">Reference proteome</keyword>
<protein>
    <submittedName>
        <fullName evidence="1">Uncharacterized protein</fullName>
    </submittedName>
</protein>
<evidence type="ECO:0000313" key="2">
    <source>
        <dbReference type="Proteomes" id="UP001215151"/>
    </source>
</evidence>
<comment type="caution">
    <text evidence="1">The sequence shown here is derived from an EMBL/GenBank/DDBJ whole genome shotgun (WGS) entry which is preliminary data.</text>
</comment>
<proteinExistence type="predicted"/>
<sequence>MSVQENVQYVQASTSSGARITRLLSDLNVWTEEERLVKKLTGASNVLVPPLLARHERNFATSEYNLLALRGRDPPPNPLALAELVITLPRSHKSSLFSSLFRSEDLNDEAVAYTLLKNTNKLDEPSRLTILQVTLNAAAIAKSLKHRKAHINGTVSNGGDWIFSYTPVTDRRIVARVGPTTARARRRARTKRWREQRRDHCRRSILREAHHAHRGDLRQLRGRPCKALRQLGHKLSHAPSSARGLVGIARIRAGLYVQRNQSPSATMLVSVQFLSCSSMSSESGFLAVAAAEDVMPLMKMLQLFRLFLSLPTMLRVRDDQGTKREETAKIDVPDMVLARCPKSDCSVNFRWNGPLQLPRVRSRGDGPAAGVASGLCTCVSGRCAKFTAYDLWCAGASHETLNVTREDEDGTWKQLLKLIRKPRDEAVQTYLGKSVLQAMRQMQPLASKETGYMKLWTDIEGRDFELVDDAE</sequence>
<reference evidence="1" key="1">
    <citation type="submission" date="2022-11" db="EMBL/GenBank/DDBJ databases">
        <title>Genome Sequence of Cubamyces cubensis.</title>
        <authorList>
            <person name="Buettner E."/>
        </authorList>
    </citation>
    <scope>NUCLEOTIDE SEQUENCE</scope>
    <source>
        <strain evidence="1">MPL-01</strain>
    </source>
</reference>
<name>A0AAD7X5Q3_9APHY</name>
<evidence type="ECO:0000313" key="1">
    <source>
        <dbReference type="EMBL" id="KAJ8457415.1"/>
    </source>
</evidence>
<dbReference type="EMBL" id="JAPEVG010000563">
    <property type="protein sequence ID" value="KAJ8457415.1"/>
    <property type="molecule type" value="Genomic_DNA"/>
</dbReference>
<dbReference type="Proteomes" id="UP001215151">
    <property type="component" value="Unassembled WGS sequence"/>
</dbReference>
<dbReference type="AlphaFoldDB" id="A0AAD7X5Q3"/>
<gene>
    <name evidence="1" type="ORF">ONZ51_g11548</name>
</gene>
<organism evidence="1 2">
    <name type="scientific">Trametes cubensis</name>
    <dbReference type="NCBI Taxonomy" id="1111947"/>
    <lineage>
        <taxon>Eukaryota</taxon>
        <taxon>Fungi</taxon>
        <taxon>Dikarya</taxon>
        <taxon>Basidiomycota</taxon>
        <taxon>Agaricomycotina</taxon>
        <taxon>Agaricomycetes</taxon>
        <taxon>Polyporales</taxon>
        <taxon>Polyporaceae</taxon>
        <taxon>Trametes</taxon>
    </lineage>
</organism>